<dbReference type="Proteomes" id="UP000380867">
    <property type="component" value="Unassembled WGS sequence"/>
</dbReference>
<proteinExistence type="predicted"/>
<dbReference type="GO" id="GO:0043190">
    <property type="term" value="C:ATP-binding cassette (ABC) transporter complex"/>
    <property type="evidence" value="ECO:0007669"/>
    <property type="project" value="InterPro"/>
</dbReference>
<dbReference type="AlphaFoldDB" id="A0A5M4FCR5"/>
<feature type="domain" description="Solute-binding protein family 5" evidence="2">
    <location>
        <begin position="108"/>
        <end position="455"/>
    </location>
</feature>
<dbReference type="Gene3D" id="3.40.190.10">
    <property type="entry name" value="Periplasmic binding protein-like II"/>
    <property type="match status" value="1"/>
</dbReference>
<dbReference type="SUPFAM" id="SSF53850">
    <property type="entry name" value="Periplasmic binding protein-like II"/>
    <property type="match status" value="1"/>
</dbReference>
<keyword evidence="1" id="KW-0732">Signal</keyword>
<dbReference type="Gene3D" id="3.10.105.10">
    <property type="entry name" value="Dipeptide-binding Protein, Domain 3"/>
    <property type="match status" value="1"/>
</dbReference>
<dbReference type="PROSITE" id="PS51257">
    <property type="entry name" value="PROKAR_LIPOPROTEIN"/>
    <property type="match status" value="1"/>
</dbReference>
<dbReference type="Pfam" id="PF00496">
    <property type="entry name" value="SBP_bac_5"/>
    <property type="match status" value="1"/>
</dbReference>
<comment type="caution">
    <text evidence="3">The sequence shown here is derived from an EMBL/GenBank/DDBJ whole genome shotgun (WGS) entry which is preliminary data.</text>
</comment>
<dbReference type="InterPro" id="IPR030678">
    <property type="entry name" value="Peptide/Ni-bd"/>
</dbReference>
<reference evidence="3" key="1">
    <citation type="submission" date="2019-09" db="EMBL/GenBank/DDBJ databases">
        <authorList>
            <person name="Li J."/>
        </authorList>
    </citation>
    <scope>NUCLEOTIDE SEQUENCE [LARGE SCALE GENOMIC DNA]</scope>
    <source>
        <strain evidence="3">JCM 14732</strain>
    </source>
</reference>
<accession>A0A5M4FCR5</accession>
<dbReference type="GO" id="GO:0042597">
    <property type="term" value="C:periplasmic space"/>
    <property type="evidence" value="ECO:0007669"/>
    <property type="project" value="UniProtKB-ARBA"/>
</dbReference>
<dbReference type="GO" id="GO:0015833">
    <property type="term" value="P:peptide transport"/>
    <property type="evidence" value="ECO:0007669"/>
    <property type="project" value="TreeGrafter"/>
</dbReference>
<dbReference type="CDD" id="cd08501">
    <property type="entry name" value="PBP2_Lpqw"/>
    <property type="match status" value="1"/>
</dbReference>
<dbReference type="PANTHER" id="PTHR30290:SF65">
    <property type="entry name" value="MONOACYL PHOSPHATIDYLINOSITOL TETRAMANNOSIDE-BINDING PROTEIN LPQW-RELATED"/>
    <property type="match status" value="1"/>
</dbReference>
<dbReference type="RefSeq" id="WP_149690338.1">
    <property type="nucleotide sequence ID" value="NZ_SDPQ02000003.1"/>
</dbReference>
<feature type="chain" id="PRO_5039665271" evidence="1">
    <location>
        <begin position="20"/>
        <end position="559"/>
    </location>
</feature>
<gene>
    <name evidence="3" type="ORF">ESP70_016150</name>
</gene>
<dbReference type="OrthoDB" id="3713816at2"/>
<evidence type="ECO:0000259" key="2">
    <source>
        <dbReference type="Pfam" id="PF00496"/>
    </source>
</evidence>
<dbReference type="Gene3D" id="3.90.76.10">
    <property type="entry name" value="Dipeptide-binding Protein, Domain 1"/>
    <property type="match status" value="1"/>
</dbReference>
<dbReference type="EMBL" id="SDPQ02000003">
    <property type="protein sequence ID" value="KAA1395680.1"/>
    <property type="molecule type" value="Genomic_DNA"/>
</dbReference>
<dbReference type="PIRSF" id="PIRSF002741">
    <property type="entry name" value="MppA"/>
    <property type="match status" value="1"/>
</dbReference>
<dbReference type="InterPro" id="IPR039424">
    <property type="entry name" value="SBP_5"/>
</dbReference>
<keyword evidence="4" id="KW-1185">Reference proteome</keyword>
<dbReference type="GO" id="GO:1904680">
    <property type="term" value="F:peptide transmembrane transporter activity"/>
    <property type="evidence" value="ECO:0007669"/>
    <property type="project" value="TreeGrafter"/>
</dbReference>
<evidence type="ECO:0000313" key="4">
    <source>
        <dbReference type="Proteomes" id="UP000380867"/>
    </source>
</evidence>
<dbReference type="PANTHER" id="PTHR30290">
    <property type="entry name" value="PERIPLASMIC BINDING COMPONENT OF ABC TRANSPORTER"/>
    <property type="match status" value="1"/>
</dbReference>
<protein>
    <submittedName>
        <fullName evidence="3">ABC transporter family substrate-binding protein</fullName>
    </submittedName>
</protein>
<evidence type="ECO:0000256" key="1">
    <source>
        <dbReference type="SAM" id="SignalP"/>
    </source>
</evidence>
<sequence>MRIPAAPTALLLAGSLVLSGCSLLSGDDKPSASSSSANLTLKNTAWKVAGRDAVANGGTLRLGTTAVPRNFNPQHPDAVNTDAARILAPTVGSAIRITPAGSWQVDHDYAESVEVADTDPLTIKVRLNPRAVWQGGTSITAADMKAYWKALNGSDDDYQVASTEGFDDIKSVEQGDTKFDYTVTFKTPNAEWPLYIYPHLAANVSSSPKLFNTAFRTRAISSNGPFVVASIDTTKGTIVEKPNPRWWGQRPKLSQITFQVASPALLAKAFAAGGLDAVDLDANTHATAKKTKDTTIERAAGIEWSQITLNAGRGPLKDPDVRRAVAHAINRESIARQASSPLAAPPSPLGSVILVPGQQGYVDSSKSIAYSTAKAESLLSKAGWVKGSDGVRVRDGKRLTLVMPVPAQTPTNSRRASRIAQDLSKVGIEVKVKNVPAAQFYTRSVIPLDFDLVTFVRRGSPFPIGAAEPLFYPADSAQNYTGVTEQRFATGWDTVKSTLDDDLRLKRVAKLDEWVFDNPTVIPLATTPIAVAVRNGLVNYGAAQFEQPDWTLVGFTKKR</sequence>
<evidence type="ECO:0000313" key="3">
    <source>
        <dbReference type="EMBL" id="KAA1395680.1"/>
    </source>
</evidence>
<name>A0A5M4FCR5_9ACTN</name>
<feature type="signal peptide" evidence="1">
    <location>
        <begin position="1"/>
        <end position="19"/>
    </location>
</feature>
<organism evidence="3 4">
    <name type="scientific">Aeromicrobium ginsengisoli</name>
    <dbReference type="NCBI Taxonomy" id="363867"/>
    <lineage>
        <taxon>Bacteria</taxon>
        <taxon>Bacillati</taxon>
        <taxon>Actinomycetota</taxon>
        <taxon>Actinomycetes</taxon>
        <taxon>Propionibacteriales</taxon>
        <taxon>Nocardioidaceae</taxon>
        <taxon>Aeromicrobium</taxon>
    </lineage>
</organism>
<dbReference type="InterPro" id="IPR000914">
    <property type="entry name" value="SBP_5_dom"/>
</dbReference>